<reference evidence="1" key="1">
    <citation type="journal article" date="2014" name="Front. Microbiol.">
        <title>High frequency of phylogenetically diverse reductive dehalogenase-homologous genes in deep subseafloor sedimentary metagenomes.</title>
        <authorList>
            <person name="Kawai M."/>
            <person name="Futagami T."/>
            <person name="Toyoda A."/>
            <person name="Takaki Y."/>
            <person name="Nishi S."/>
            <person name="Hori S."/>
            <person name="Arai W."/>
            <person name="Tsubouchi T."/>
            <person name="Morono Y."/>
            <person name="Uchiyama I."/>
            <person name="Ito T."/>
            <person name="Fujiyama A."/>
            <person name="Inagaki F."/>
            <person name="Takami H."/>
        </authorList>
    </citation>
    <scope>NUCLEOTIDE SEQUENCE</scope>
    <source>
        <strain evidence="1">Expedition CK06-06</strain>
    </source>
</reference>
<dbReference type="EMBL" id="BARS01020855">
    <property type="protein sequence ID" value="GAG12067.1"/>
    <property type="molecule type" value="Genomic_DNA"/>
</dbReference>
<accession>X0VLK9</accession>
<organism evidence="1">
    <name type="scientific">marine sediment metagenome</name>
    <dbReference type="NCBI Taxonomy" id="412755"/>
    <lineage>
        <taxon>unclassified sequences</taxon>
        <taxon>metagenomes</taxon>
        <taxon>ecological metagenomes</taxon>
    </lineage>
</organism>
<sequence length="54" mass="5632">MDIAWGRLAGILVGFAAAAGGGGFVGTSTTEERLTQPLVEISMTYAKMVDDLQD</sequence>
<name>X0VLK9_9ZZZZ</name>
<proteinExistence type="predicted"/>
<comment type="caution">
    <text evidence="1">The sequence shown here is derived from an EMBL/GenBank/DDBJ whole genome shotgun (WGS) entry which is preliminary data.</text>
</comment>
<gene>
    <name evidence="1" type="ORF">S01H1_33578</name>
</gene>
<feature type="non-terminal residue" evidence="1">
    <location>
        <position position="54"/>
    </location>
</feature>
<evidence type="ECO:0000313" key="1">
    <source>
        <dbReference type="EMBL" id="GAG12067.1"/>
    </source>
</evidence>
<protein>
    <submittedName>
        <fullName evidence="1">Uncharacterized protein</fullName>
    </submittedName>
</protein>
<dbReference type="AlphaFoldDB" id="X0VLK9"/>